<organism evidence="1 2">
    <name type="scientific">Trichinella britovi</name>
    <name type="common">Parasitic roundworm</name>
    <dbReference type="NCBI Taxonomy" id="45882"/>
    <lineage>
        <taxon>Eukaryota</taxon>
        <taxon>Metazoa</taxon>
        <taxon>Ecdysozoa</taxon>
        <taxon>Nematoda</taxon>
        <taxon>Enoplea</taxon>
        <taxon>Dorylaimia</taxon>
        <taxon>Trichinellida</taxon>
        <taxon>Trichinellidae</taxon>
        <taxon>Trichinella</taxon>
    </lineage>
</organism>
<sequence>MTSVDPNLGVAQLRTDLGMFAARCSINVPTDAYLTTRRVGPEDLPPGPRQFFRRGCVLVRGRWVRHLSWGQSRRRWPKPPQLKQPSLLPTGRTAVRACLSSFRESLPTSRIKASMDSANSVFSGFGLLVCDCRLWWKSSSARITLLTSFRASARVCGSCSSIAIYACFEVIPPAKRATRSRSDTPALRPTSATSWAYCSMGVEPLDQLPCRLFRAVCAQQSLLELLEGDLLCLSRRVELAAD</sequence>
<evidence type="ECO:0000313" key="1">
    <source>
        <dbReference type="EMBL" id="KRY61374.1"/>
    </source>
</evidence>
<dbReference type="EMBL" id="JYDI01000001">
    <property type="protein sequence ID" value="KRY61374.1"/>
    <property type="molecule type" value="Genomic_DNA"/>
</dbReference>
<accession>A0A0V1DIE8</accession>
<name>A0A0V1DIE8_TRIBR</name>
<protein>
    <submittedName>
        <fullName evidence="1">Uncharacterized protein</fullName>
    </submittedName>
</protein>
<keyword evidence="2" id="KW-1185">Reference proteome</keyword>
<proteinExistence type="predicted"/>
<evidence type="ECO:0000313" key="2">
    <source>
        <dbReference type="Proteomes" id="UP000054653"/>
    </source>
</evidence>
<dbReference type="AlphaFoldDB" id="A0A0V1DIE8"/>
<dbReference type="Proteomes" id="UP000054653">
    <property type="component" value="Unassembled WGS sequence"/>
</dbReference>
<comment type="caution">
    <text evidence="1">The sequence shown here is derived from an EMBL/GenBank/DDBJ whole genome shotgun (WGS) entry which is preliminary data.</text>
</comment>
<reference evidence="1 2" key="1">
    <citation type="submission" date="2015-01" db="EMBL/GenBank/DDBJ databases">
        <title>Evolution of Trichinella species and genotypes.</title>
        <authorList>
            <person name="Korhonen P.K."/>
            <person name="Edoardo P."/>
            <person name="Giuseppe L.R."/>
            <person name="Gasser R.B."/>
        </authorList>
    </citation>
    <scope>NUCLEOTIDE SEQUENCE [LARGE SCALE GENOMIC DNA]</scope>
    <source>
        <strain evidence="1">ISS120</strain>
    </source>
</reference>
<dbReference type="OrthoDB" id="10339545at2759"/>
<gene>
    <name evidence="1" type="ORF">T03_4289</name>
</gene>